<reference evidence="2" key="1">
    <citation type="submission" date="2021-10" db="EMBL/GenBank/DDBJ databases">
        <authorList>
            <person name="Dean J.D."/>
            <person name="Kim M.K."/>
            <person name="Newey C.N."/>
            <person name="Stoker T.S."/>
            <person name="Thompson D.W."/>
            <person name="Grose J.H."/>
        </authorList>
    </citation>
    <scope>NUCLEOTIDE SEQUENCE</scope>
    <source>
        <strain evidence="2">BT178</strain>
    </source>
</reference>
<keyword evidence="3" id="KW-1185">Reference proteome</keyword>
<dbReference type="Pfam" id="PF15615">
    <property type="entry name" value="TerB_C"/>
    <property type="match status" value="1"/>
</dbReference>
<gene>
    <name evidence="2" type="ORF">LGH74_22285</name>
</gene>
<protein>
    <recommendedName>
        <fullName evidence="1">TerB-C domain-containing protein</fullName>
    </recommendedName>
</protein>
<dbReference type="Proteomes" id="UP001165296">
    <property type="component" value="Unassembled WGS sequence"/>
</dbReference>
<name>A0ABS8AY66_9BACT</name>
<organism evidence="2 3">
    <name type="scientific">Hymenobacter lucidus</name>
    <dbReference type="NCBI Taxonomy" id="2880930"/>
    <lineage>
        <taxon>Bacteria</taxon>
        <taxon>Pseudomonadati</taxon>
        <taxon>Bacteroidota</taxon>
        <taxon>Cytophagia</taxon>
        <taxon>Cytophagales</taxon>
        <taxon>Hymenobacteraceae</taxon>
        <taxon>Hymenobacter</taxon>
    </lineage>
</organism>
<proteinExistence type="predicted"/>
<evidence type="ECO:0000313" key="3">
    <source>
        <dbReference type="Proteomes" id="UP001165296"/>
    </source>
</evidence>
<feature type="domain" description="TerB-C" evidence="1">
    <location>
        <begin position="347"/>
        <end position="503"/>
    </location>
</feature>
<sequence length="507" mass="57057">MDPSRTTDESIVDVTSLQVGLRIEHSTPTTLPPQHPGETSSYTLPDYGYELPRLGKQYRKKLQLSKQEEDWLNKFWNPSNVFLAIEGCCIATARLYVRVLAQLEQELRAQQSSLEQVVTWCQGESIRLRKAAVRTAGYTWSKYDEQYQREQTEAIVYSTLFRRCENAVREVYANKRKLAAEFSGLEGALGQQIEEQLGQPMARILPTLVSSIEATDEAMDIALNLQNTTRWKGQFELLAASLSPMSASAFVHGVYELGRRNARNPAVENIYYEASKHLAKYDREEALRLYVHYVYHDLHSATVNNKQLAKTIQKSLFSQPEHLQRFEAVIQQLVATNNLEEALAQVPGVYAKQRKRIELDLGAIQHVQHQHAGTVELLSEYLQDEPEPILSDGPVAAQAPSSPTPELEEVQLVVSSPLTAAAAGDFPAELGLSASQQLLLTLFAQQNLTVPQAEVEAFARQHGALRNQLIDSINELCYERLDDVLIEEDGDAYTIYDSYYQQLTAPC</sequence>
<accession>A0ABS8AY66</accession>
<dbReference type="RefSeq" id="WP_226179920.1">
    <property type="nucleotide sequence ID" value="NZ_JAJADR010000010.1"/>
</dbReference>
<dbReference type="EMBL" id="JAJADR010000010">
    <property type="protein sequence ID" value="MCB2410734.1"/>
    <property type="molecule type" value="Genomic_DNA"/>
</dbReference>
<evidence type="ECO:0000259" key="1">
    <source>
        <dbReference type="Pfam" id="PF15615"/>
    </source>
</evidence>
<comment type="caution">
    <text evidence="2">The sequence shown here is derived from an EMBL/GenBank/DDBJ whole genome shotgun (WGS) entry which is preliminary data.</text>
</comment>
<dbReference type="InterPro" id="IPR028932">
    <property type="entry name" value="TerB-C"/>
</dbReference>
<evidence type="ECO:0000313" key="2">
    <source>
        <dbReference type="EMBL" id="MCB2410734.1"/>
    </source>
</evidence>